<protein>
    <submittedName>
        <fullName evidence="1">Uncharacterized protein</fullName>
    </submittedName>
</protein>
<reference evidence="1 2" key="1">
    <citation type="journal article" date="2014" name="PLoS ONE">
        <title>Characterization of Newly Isolated Lytic Bacteriophages Active against Acinetobacter baumannii.</title>
        <authorList>
            <person name="Merabishvili M."/>
            <person name="Vandenheuvel D."/>
            <person name="Kropinski A.M."/>
            <person name="Mast J."/>
            <person name="De Vos D."/>
            <person name="Verbeken G."/>
            <person name="Noben J.P."/>
            <person name="Lavigne R."/>
            <person name="Vaneechoutte M."/>
            <person name="Pirnay J.P."/>
        </authorList>
    </citation>
    <scope>NUCLEOTIDE SEQUENCE [LARGE SCALE GENOMIC DNA]</scope>
</reference>
<dbReference type="GeneID" id="22112142"/>
<dbReference type="KEGG" id="vg:22112142"/>
<organism evidence="1 2">
    <name type="scientific">Acinetobacter phage vB_AbaP_Acibel007</name>
    <dbReference type="NCBI Taxonomy" id="1481187"/>
    <lineage>
        <taxon>Viruses</taxon>
        <taxon>Duplodnaviria</taxon>
        <taxon>Heunggongvirae</taxon>
        <taxon>Uroviricota</taxon>
        <taxon>Caudoviricetes</taxon>
        <taxon>Autographivirales</taxon>
        <taxon>Autoscriptoviridae</taxon>
        <taxon>Beijerinckvirinae</taxon>
        <taxon>Daemvirus</taxon>
        <taxon>Daemvirus acibel007</taxon>
    </lineage>
</organism>
<dbReference type="Proteomes" id="UP000028860">
    <property type="component" value="Segment"/>
</dbReference>
<name>A0A075DXY2_9CAUD</name>
<accession>A0A075DXY2</accession>
<evidence type="ECO:0000313" key="2">
    <source>
        <dbReference type="Proteomes" id="UP000028860"/>
    </source>
</evidence>
<evidence type="ECO:0000313" key="1">
    <source>
        <dbReference type="EMBL" id="AHY26781.1"/>
    </source>
</evidence>
<dbReference type="EMBL" id="KJ473423">
    <property type="protein sequence ID" value="AHY26781.1"/>
    <property type="molecule type" value="Genomic_DNA"/>
</dbReference>
<dbReference type="RefSeq" id="YP_009103221.1">
    <property type="nucleotide sequence ID" value="NC_025457.1"/>
</dbReference>
<sequence>MSNSIRIGRLTLNMGNVTVGVTRHQLSLFMQYSAYQSKF</sequence>
<gene>
    <name evidence="1" type="ORF">vB_AbaP_Acibel007_10</name>
</gene>
<keyword evidence="2" id="KW-1185">Reference proteome</keyword>
<proteinExistence type="predicted"/>